<evidence type="ECO:0000256" key="1">
    <source>
        <dbReference type="SAM" id="MobiDB-lite"/>
    </source>
</evidence>
<feature type="compositionally biased region" description="Polar residues" evidence="1">
    <location>
        <begin position="1177"/>
        <end position="1187"/>
    </location>
</feature>
<feature type="compositionally biased region" description="Basic residues" evidence="1">
    <location>
        <begin position="515"/>
        <end position="526"/>
    </location>
</feature>
<accession>A0A6I8U6G3</accession>
<feature type="region of interest" description="Disordered" evidence="1">
    <location>
        <begin position="723"/>
        <end position="788"/>
    </location>
</feature>
<feature type="compositionally biased region" description="Low complexity" evidence="1">
    <location>
        <begin position="832"/>
        <end position="845"/>
    </location>
</feature>
<feature type="compositionally biased region" description="Basic and acidic residues" evidence="1">
    <location>
        <begin position="1193"/>
        <end position="1202"/>
    </location>
</feature>
<dbReference type="EnsemblMetazoa" id="AAEL025903-RA">
    <property type="protein sequence ID" value="AAEL025903-PA"/>
    <property type="gene ID" value="AAEL025903"/>
</dbReference>
<feature type="compositionally biased region" description="Low complexity" evidence="1">
    <location>
        <begin position="731"/>
        <end position="745"/>
    </location>
</feature>
<protein>
    <submittedName>
        <fullName evidence="2">Uncharacterized protein</fullName>
    </submittedName>
</protein>
<dbReference type="EnsemblMetazoa" id="AAEL025903-RB">
    <property type="protein sequence ID" value="AAEL025903-PB"/>
    <property type="gene ID" value="AAEL025903"/>
</dbReference>
<evidence type="ECO:0000313" key="2">
    <source>
        <dbReference type="EnsemblMetazoa" id="AAEL025903-PB"/>
    </source>
</evidence>
<feature type="compositionally biased region" description="Polar residues" evidence="1">
    <location>
        <begin position="531"/>
        <end position="546"/>
    </location>
</feature>
<feature type="compositionally biased region" description="Basic residues" evidence="1">
    <location>
        <begin position="911"/>
        <end position="922"/>
    </location>
</feature>
<feature type="compositionally biased region" description="Polar residues" evidence="1">
    <location>
        <begin position="66"/>
        <end position="85"/>
    </location>
</feature>
<feature type="region of interest" description="Disordered" evidence="1">
    <location>
        <begin position="1162"/>
        <end position="1220"/>
    </location>
</feature>
<sequence>MFGSKLRSWMENHIVRPRKKGNKNKSGNSSSNFGILTAQNGHAKGVSYPAEGSATIGSPARRSEVSPIQNHTTSRRGWQSPSQDNVPPLSPKSDDYHHYQLQHCIRSPPPVAIYGNGTLPPGAGNQYTLNPYSCSSSSNVNGYVSYHQSQSGQQQQQQQYGISSPKSILRNGLSTFEPSYGAGSGNYSKSVDSNYSDTMYGMKEDSFRKSGPPSGGVMTSNGSYGNVMVNSLNYSTATSSSNELLEDLHHIEQNRMKRGQQHIKISSSSSSSINSNNNNLVNNNSIIGGNNNTYINSNGFEGQQRAVCEGKYGKLQTIGGKHQIPQQFGTNGAYYEQHNSINNNLVYGVNKHPPQPGQLKSGATGALSPPPPVRTPSANNNPAGVKSNRLITNRGSNGNNNNNNNSFEICSANSGGGNANQTGGSSSTLSSFANKFHKLTGSGRNSFDAAATNSKLNHVNNNGAPSVGPPVIVHHQPTLPQTSQCKNQHPPQPNQQQQQQLHHHTSNGSSSSNGHHPHHGHSHPVGHHNTLSSPESAYSTGYSTDGTSPGGCSYAPEYYINIRTGTHYFPKGLTGCSGIGVGGGFVGGHDSGSKFKCGLNRIEEKHVEFAVDEKPCLSPRQCTSSETYDLVKASNGKGSCGMAILKHSSTACNNSNSNGCNNNNGALSQHQPMPNAVAMSPIMQKNLGMQHYRSIESPSPRQRCRIRTNPWLTTIDGSLASTSLKKTDQDSGSTTSSGIKSSSGTDDNRKDSKKFNALSDSDSSSSTEKVISKKMLTPRSTKKAISDLSRMDSKATTYCSNLDSDEDATLNEMMGKFDESYHYEKETDILSCSDSDPTDCPSDIDTGQDAGDECDTDDLLDLDFIDTGSVQEVTDRENYRNTGSCSYHNFPERRSSKHRGRSKRNSESGGSKRRKKLVRTRKKTIDGSTGGSVPESLSMSRGCRSLGGTPVSLRRNQSEERTPARNAPLSNRCNSLTFTEVHSLHSRILAISESEKALLKADLEADVKYKQLIHEAETILFSMKTNSVKELKEIKEPPTICSPRRVCNPPANKRVEMLRNCEADLKRELSKTCTQKCAENGNELNPVEGIIVNKRLEVLRYETSISAPNSPKNTRVIPRKTHVTNFINQNHCPELARRQSDHENDLKSAKMSPQATIYERNIVPPKSPVITRRRFRSQSPKLNIVSDSDSDTDLSRNLDKNLHKSKSNKENISSTRKNITGKQMNNFRHTIHAAGSVGEESGSTLVPPSGNTVIYSSSLNESDLKRGMHKSPLMSFRSVDIGNTLTDDSYCPQSEPLKRKIYSGSSTFEKIQRSLDADPELSKKALLHKISLLRRERQAKSKMENANNASTISVHEPEYATSKGTAVTLSNGEKALSIANAEITLGDGSNCDAETKQQLIMDTLADIKRSLEDQSVELNELNDSDN</sequence>
<organism evidence="2 3">
    <name type="scientific">Aedes aegypti</name>
    <name type="common">Yellowfever mosquito</name>
    <name type="synonym">Culex aegypti</name>
    <dbReference type="NCBI Taxonomy" id="7159"/>
    <lineage>
        <taxon>Eukaryota</taxon>
        <taxon>Metazoa</taxon>
        <taxon>Ecdysozoa</taxon>
        <taxon>Arthropoda</taxon>
        <taxon>Hexapoda</taxon>
        <taxon>Insecta</taxon>
        <taxon>Pterygota</taxon>
        <taxon>Neoptera</taxon>
        <taxon>Endopterygota</taxon>
        <taxon>Diptera</taxon>
        <taxon>Nematocera</taxon>
        <taxon>Culicoidea</taxon>
        <taxon>Culicidae</taxon>
        <taxon>Culicinae</taxon>
        <taxon>Aedini</taxon>
        <taxon>Aedes</taxon>
        <taxon>Stegomyia</taxon>
    </lineage>
</organism>
<proteinExistence type="predicted"/>
<name>A0A6I8U6G3_AEDAE</name>
<keyword evidence="3" id="KW-1185">Reference proteome</keyword>
<dbReference type="FunCoup" id="A0A6I8U6G3">
    <property type="interactions" value="6"/>
</dbReference>
<gene>
    <name evidence="2" type="primary">5568868</name>
</gene>
<dbReference type="OrthoDB" id="6367309at2759"/>
<feature type="region of interest" description="Disordered" evidence="1">
    <location>
        <begin position="832"/>
        <end position="852"/>
    </location>
</feature>
<reference evidence="2" key="2">
    <citation type="submission" date="2020-05" db="UniProtKB">
        <authorList>
            <consortium name="EnsemblMetazoa"/>
        </authorList>
    </citation>
    <scope>IDENTIFICATION</scope>
    <source>
        <strain evidence="2">LVP_AGWG</strain>
    </source>
</reference>
<feature type="region of interest" description="Disordered" evidence="1">
    <location>
        <begin position="456"/>
        <end position="546"/>
    </location>
</feature>
<feature type="region of interest" description="Disordered" evidence="1">
    <location>
        <begin position="1"/>
        <end position="95"/>
    </location>
</feature>
<feature type="region of interest" description="Disordered" evidence="1">
    <location>
        <begin position="873"/>
        <end position="969"/>
    </location>
</feature>
<evidence type="ECO:0000313" key="3">
    <source>
        <dbReference type="Proteomes" id="UP000008820"/>
    </source>
</evidence>
<dbReference type="Proteomes" id="UP000008820">
    <property type="component" value="Chromosome 2"/>
</dbReference>
<reference evidence="2 3" key="1">
    <citation type="submission" date="2017-06" db="EMBL/GenBank/DDBJ databases">
        <title>Aedes aegypti genome working group (AGWG) sequencing and assembly.</title>
        <authorList>
            <consortium name="Aedes aegypti Genome Working Group (AGWG)"/>
            <person name="Matthews B.J."/>
        </authorList>
    </citation>
    <scope>NUCLEOTIDE SEQUENCE [LARGE SCALE GENOMIC DNA]</scope>
    <source>
        <strain evidence="2 3">LVP_AGWG</strain>
    </source>
</reference>
<dbReference type="InParanoid" id="A0A6I8U6G3"/>
<feature type="compositionally biased region" description="Low complexity" evidence="1">
    <location>
        <begin position="494"/>
        <end position="514"/>
    </location>
</feature>
<feature type="region of interest" description="Disordered" evidence="1">
    <location>
        <begin position="351"/>
        <end position="404"/>
    </location>
</feature>
<feature type="compositionally biased region" description="Polar residues" evidence="1">
    <location>
        <begin position="1210"/>
        <end position="1220"/>
    </location>
</feature>
<feature type="compositionally biased region" description="Low complexity" evidence="1">
    <location>
        <begin position="393"/>
        <end position="404"/>
    </location>
</feature>